<dbReference type="PANTHER" id="PTHR43798">
    <property type="entry name" value="MONOACYLGLYCEROL LIPASE"/>
    <property type="match status" value="1"/>
</dbReference>
<accession>W4QYP7</accession>
<evidence type="ECO:0000313" key="2">
    <source>
        <dbReference type="EMBL" id="GAE36798.1"/>
    </source>
</evidence>
<dbReference type="RefSeq" id="WP_035666972.1">
    <property type="nucleotide sequence ID" value="NZ_BAUV01000043.1"/>
</dbReference>
<dbReference type="GO" id="GO:0046464">
    <property type="term" value="P:acylglycerol catabolic process"/>
    <property type="evidence" value="ECO:0007669"/>
    <property type="project" value="TreeGrafter"/>
</dbReference>
<evidence type="ECO:0000259" key="1">
    <source>
        <dbReference type="Pfam" id="PF00561"/>
    </source>
</evidence>
<dbReference type="EMBL" id="BAUV01000043">
    <property type="protein sequence ID" value="GAE36798.1"/>
    <property type="molecule type" value="Genomic_DNA"/>
</dbReference>
<dbReference type="InterPro" id="IPR050266">
    <property type="entry name" value="AB_hydrolase_sf"/>
</dbReference>
<dbReference type="Pfam" id="PF00561">
    <property type="entry name" value="Abhydrolase_1"/>
    <property type="match status" value="1"/>
</dbReference>
<dbReference type="PANTHER" id="PTHR43798:SF33">
    <property type="entry name" value="HYDROLASE, PUTATIVE (AFU_ORTHOLOGUE AFUA_2G14860)-RELATED"/>
    <property type="match status" value="1"/>
</dbReference>
<dbReference type="GO" id="GO:0016020">
    <property type="term" value="C:membrane"/>
    <property type="evidence" value="ECO:0007669"/>
    <property type="project" value="TreeGrafter"/>
</dbReference>
<dbReference type="STRING" id="1236973.JCM9157_4017"/>
<keyword evidence="3" id="KW-1185">Reference proteome</keyword>
<keyword evidence="2" id="KW-0378">Hydrolase</keyword>
<sequence length="253" mass="28987">MTNKQVVKVKEQYITVYGVSLYTKLVGNKALKPTIIMDAGYNDWSKTWDPIIEQLASEAQVFMYDRAGLGKSEKTTRKRTSMEMVFELKELLKEANLQPPYLLVGHSYGGINIRLFASFFPDAVTGLVLIDTPTENYRTVLLPRFPNEFQKAYVKQFGSEQAYVEFQESFEQVKKQPYLGDIPLVILSANQKQHYTPEIQLLWHQLQEELLQLSSKSKLLIAEESGHYIHHDEPELVIGAIRSLIGDENQKSV</sequence>
<protein>
    <submittedName>
        <fullName evidence="2">Abhydrolase</fullName>
    </submittedName>
</protein>
<proteinExistence type="predicted"/>
<dbReference type="Proteomes" id="UP000018896">
    <property type="component" value="Unassembled WGS sequence"/>
</dbReference>
<evidence type="ECO:0000313" key="3">
    <source>
        <dbReference type="Proteomes" id="UP000018896"/>
    </source>
</evidence>
<dbReference type="eggNOG" id="COG0596">
    <property type="taxonomic scope" value="Bacteria"/>
</dbReference>
<comment type="caution">
    <text evidence="2">The sequence shown here is derived from an EMBL/GenBank/DDBJ whole genome shotgun (WGS) entry which is preliminary data.</text>
</comment>
<name>W4QYP7_HALA3</name>
<dbReference type="SUPFAM" id="SSF53474">
    <property type="entry name" value="alpha/beta-Hydrolases"/>
    <property type="match status" value="1"/>
</dbReference>
<reference evidence="2 3" key="1">
    <citation type="journal article" date="2014" name="Genome Announc.">
        <title>Draft Genome Sequences of Three Alkaliphilic Bacillus Strains, Bacillus wakoensis JCM 9140T, Bacillus akibai JCM 9157T, and Bacillus hemicellulosilyticus JCM 9152T.</title>
        <authorList>
            <person name="Yuki M."/>
            <person name="Oshima K."/>
            <person name="Suda W."/>
            <person name="Oshida Y."/>
            <person name="Kitamura K."/>
            <person name="Iida T."/>
            <person name="Hattori M."/>
            <person name="Ohkuma M."/>
        </authorList>
    </citation>
    <scope>NUCLEOTIDE SEQUENCE [LARGE SCALE GENOMIC DNA]</scope>
    <source>
        <strain evidence="2 3">JCM 9157</strain>
    </source>
</reference>
<dbReference type="OrthoDB" id="59888at2"/>
<dbReference type="Gene3D" id="3.40.50.1820">
    <property type="entry name" value="alpha/beta hydrolase"/>
    <property type="match status" value="1"/>
</dbReference>
<dbReference type="InterPro" id="IPR029058">
    <property type="entry name" value="AB_hydrolase_fold"/>
</dbReference>
<dbReference type="InterPro" id="IPR000073">
    <property type="entry name" value="AB_hydrolase_1"/>
</dbReference>
<gene>
    <name evidence="2" type="ORF">JCM9157_4017</name>
</gene>
<feature type="domain" description="AB hydrolase-1" evidence="1">
    <location>
        <begin position="34"/>
        <end position="153"/>
    </location>
</feature>
<organism evidence="2 3">
    <name type="scientific">Halalkalibacter akibai (strain ATCC 43226 / DSM 21942 / CIP 109018 / JCM 9157 / 1139)</name>
    <name type="common">Bacillus akibai</name>
    <dbReference type="NCBI Taxonomy" id="1236973"/>
    <lineage>
        <taxon>Bacteria</taxon>
        <taxon>Bacillati</taxon>
        <taxon>Bacillota</taxon>
        <taxon>Bacilli</taxon>
        <taxon>Bacillales</taxon>
        <taxon>Bacillaceae</taxon>
        <taxon>Halalkalibacter</taxon>
    </lineage>
</organism>
<dbReference type="GO" id="GO:0047372">
    <property type="term" value="F:monoacylglycerol lipase activity"/>
    <property type="evidence" value="ECO:0007669"/>
    <property type="project" value="TreeGrafter"/>
</dbReference>
<dbReference type="AlphaFoldDB" id="W4QYP7"/>